<reference evidence="7 8" key="1">
    <citation type="submission" date="2018-11" db="EMBL/GenBank/DDBJ databases">
        <title>The genome draft of YIM 96095.</title>
        <authorList>
            <person name="Tang S.-K."/>
            <person name="Chunyu W.-X."/>
            <person name="Feng Y.-Z."/>
        </authorList>
    </citation>
    <scope>NUCLEOTIDE SEQUENCE [LARGE SCALE GENOMIC DNA]</scope>
    <source>
        <strain evidence="7 8">YIM 96095</strain>
    </source>
</reference>
<evidence type="ECO:0000256" key="4">
    <source>
        <dbReference type="ARBA" id="ARBA00022827"/>
    </source>
</evidence>
<dbReference type="Gene3D" id="3.30.43.10">
    <property type="entry name" value="Uridine Diphospho-n-acetylenolpyruvylglucosamine Reductase, domain 2"/>
    <property type="match status" value="1"/>
</dbReference>
<protein>
    <submittedName>
        <fullName evidence="7">FAD-binding oxidoreductase</fullName>
    </submittedName>
</protein>
<dbReference type="Gene3D" id="3.40.462.20">
    <property type="match status" value="1"/>
</dbReference>
<evidence type="ECO:0000256" key="5">
    <source>
        <dbReference type="ARBA" id="ARBA00023002"/>
    </source>
</evidence>
<keyword evidence="8" id="KW-1185">Reference proteome</keyword>
<dbReference type="InterPro" id="IPR006094">
    <property type="entry name" value="Oxid_FAD_bind_N"/>
</dbReference>
<comment type="caution">
    <text evidence="7">The sequence shown here is derived from an EMBL/GenBank/DDBJ whole genome shotgun (WGS) entry which is preliminary data.</text>
</comment>
<dbReference type="GO" id="GO:0071949">
    <property type="term" value="F:FAD binding"/>
    <property type="evidence" value="ECO:0007669"/>
    <property type="project" value="InterPro"/>
</dbReference>
<dbReference type="InterPro" id="IPR016164">
    <property type="entry name" value="FAD-linked_Oxase-like_C"/>
</dbReference>
<dbReference type="PANTHER" id="PTHR42973">
    <property type="entry name" value="BINDING OXIDOREDUCTASE, PUTATIVE (AFU_ORTHOLOGUE AFUA_1G17690)-RELATED"/>
    <property type="match status" value="1"/>
</dbReference>
<dbReference type="GO" id="GO:0016491">
    <property type="term" value="F:oxidoreductase activity"/>
    <property type="evidence" value="ECO:0007669"/>
    <property type="project" value="UniProtKB-KW"/>
</dbReference>
<name>A0A3N0EGR6_9ACTN</name>
<evidence type="ECO:0000256" key="3">
    <source>
        <dbReference type="ARBA" id="ARBA00022630"/>
    </source>
</evidence>
<dbReference type="OrthoDB" id="5169292at2"/>
<dbReference type="EMBL" id="RJMB01000002">
    <property type="protein sequence ID" value="RNL86859.1"/>
    <property type="molecule type" value="Genomic_DNA"/>
</dbReference>
<dbReference type="InterPro" id="IPR006093">
    <property type="entry name" value="Oxy_OxRdtase_FAD_BS"/>
</dbReference>
<dbReference type="InterPro" id="IPR012951">
    <property type="entry name" value="BBE"/>
</dbReference>
<keyword evidence="4" id="KW-0274">FAD</keyword>
<dbReference type="AlphaFoldDB" id="A0A3N0EGR6"/>
<proteinExistence type="inferred from homology"/>
<gene>
    <name evidence="7" type="ORF">EFW17_03020</name>
</gene>
<evidence type="ECO:0000313" key="8">
    <source>
        <dbReference type="Proteomes" id="UP000269198"/>
    </source>
</evidence>
<dbReference type="Proteomes" id="UP000269198">
    <property type="component" value="Unassembled WGS sequence"/>
</dbReference>
<dbReference type="PROSITE" id="PS00862">
    <property type="entry name" value="OX2_COVAL_FAD"/>
    <property type="match status" value="1"/>
</dbReference>
<organism evidence="7 8">
    <name type="scientific">Halostreptopolyspora alba</name>
    <dbReference type="NCBI Taxonomy" id="2487137"/>
    <lineage>
        <taxon>Bacteria</taxon>
        <taxon>Bacillati</taxon>
        <taxon>Actinomycetota</taxon>
        <taxon>Actinomycetes</taxon>
        <taxon>Streptosporangiales</taxon>
        <taxon>Nocardiopsidaceae</taxon>
        <taxon>Halostreptopolyspora</taxon>
    </lineage>
</organism>
<comment type="similarity">
    <text evidence="2">Belongs to the oxygen-dependent FAD-linked oxidoreductase family.</text>
</comment>
<evidence type="ECO:0000256" key="2">
    <source>
        <dbReference type="ARBA" id="ARBA00005466"/>
    </source>
</evidence>
<dbReference type="PROSITE" id="PS51387">
    <property type="entry name" value="FAD_PCMH"/>
    <property type="match status" value="1"/>
</dbReference>
<dbReference type="RefSeq" id="WP_123199687.1">
    <property type="nucleotide sequence ID" value="NZ_RJMB01000002.1"/>
</dbReference>
<dbReference type="Pfam" id="PF01565">
    <property type="entry name" value="FAD_binding_4"/>
    <property type="match status" value="1"/>
</dbReference>
<feature type="domain" description="FAD-binding PCMH-type" evidence="6">
    <location>
        <begin position="43"/>
        <end position="214"/>
    </location>
</feature>
<evidence type="ECO:0000256" key="1">
    <source>
        <dbReference type="ARBA" id="ARBA00001974"/>
    </source>
</evidence>
<dbReference type="SUPFAM" id="SSF55103">
    <property type="entry name" value="FAD-linked oxidases, C-terminal domain"/>
    <property type="match status" value="1"/>
</dbReference>
<dbReference type="PANTHER" id="PTHR42973:SF39">
    <property type="entry name" value="FAD-BINDING PCMH-TYPE DOMAIN-CONTAINING PROTEIN"/>
    <property type="match status" value="1"/>
</dbReference>
<keyword evidence="5" id="KW-0560">Oxidoreductase</keyword>
<sequence>MPQTNSAPVSHPDLAHLREGFAGGVIDTADPSYEEARAVFNAMIEERPRVIAQCETVGDVVRALGFARENDLEIAVRGGGHSVAGMGLTDGGLVVDLRRMNAVSVDPEAMTARVAGGATMSHLDRAGEPFGLATTGGRVSTTGVGGFVLGGGSGWLDRKFGLACDNLLSAELVTADGALVRASADEHPELFWALHGGGGNFGVATSLTLRLHHLPSVTAALLLWQADAGPEVVSAFRSFMEQAPDEVGGGVLYLTAPPEEFVPERLVGSLTCAVLVTYAGGELAAREAMRPMLELGHAGELIVEVPYAELQCMLDDPPGLRNYWSAEFLSEFPDTAVELFCAHAGRMIVPSASQHVLFPQGGAVSRPDTDYPVPWRRALWCVHPFGLWENPADDERAQRWARDLRADMLPWSIGAVYLNFIGDEGDERIVAGLGADNYRRLAAVKRHYDPDNVFHRNHNITPSRPG</sequence>
<dbReference type="InterPro" id="IPR016169">
    <property type="entry name" value="FAD-bd_PCMH_sub2"/>
</dbReference>
<comment type="cofactor">
    <cofactor evidence="1">
        <name>FAD</name>
        <dbReference type="ChEBI" id="CHEBI:57692"/>
    </cofactor>
</comment>
<accession>A0A3N0EGR6</accession>
<dbReference type="Pfam" id="PF08031">
    <property type="entry name" value="BBE"/>
    <property type="match status" value="1"/>
</dbReference>
<dbReference type="SUPFAM" id="SSF56176">
    <property type="entry name" value="FAD-binding/transporter-associated domain-like"/>
    <property type="match status" value="1"/>
</dbReference>
<dbReference type="InterPro" id="IPR050416">
    <property type="entry name" value="FAD-linked_Oxidoreductase"/>
</dbReference>
<dbReference type="InterPro" id="IPR016166">
    <property type="entry name" value="FAD-bd_PCMH"/>
</dbReference>
<dbReference type="InterPro" id="IPR036318">
    <property type="entry name" value="FAD-bd_PCMH-like_sf"/>
</dbReference>
<dbReference type="InterPro" id="IPR016167">
    <property type="entry name" value="FAD-bd_PCMH_sub1"/>
</dbReference>
<evidence type="ECO:0000313" key="7">
    <source>
        <dbReference type="EMBL" id="RNL86859.1"/>
    </source>
</evidence>
<dbReference type="Gene3D" id="3.30.465.10">
    <property type="match status" value="1"/>
</dbReference>
<evidence type="ECO:0000259" key="6">
    <source>
        <dbReference type="PROSITE" id="PS51387"/>
    </source>
</evidence>
<keyword evidence="3" id="KW-0285">Flavoprotein</keyword>